<dbReference type="InterPro" id="IPR000772">
    <property type="entry name" value="Ricin_B_lectin"/>
</dbReference>
<dbReference type="Gene3D" id="2.80.10.50">
    <property type="match status" value="3"/>
</dbReference>
<dbReference type="SUPFAM" id="SSF50370">
    <property type="entry name" value="Ricin B-like lectins"/>
    <property type="match status" value="2"/>
</dbReference>
<name>A0A1C7LPM0_GRIFR</name>
<dbReference type="Pfam" id="PF14200">
    <property type="entry name" value="RicinB_lectin_2"/>
    <property type="match status" value="1"/>
</dbReference>
<reference evidence="2 3" key="1">
    <citation type="submission" date="2016-03" db="EMBL/GenBank/DDBJ databases">
        <title>Whole genome sequencing of Grifola frondosa 9006-11.</title>
        <authorList>
            <person name="Min B."/>
            <person name="Park H."/>
            <person name="Kim J.-G."/>
            <person name="Cho H."/>
            <person name="Oh Y.-L."/>
            <person name="Kong W.-S."/>
            <person name="Choi I.-G."/>
        </authorList>
    </citation>
    <scope>NUCLEOTIDE SEQUENCE [LARGE SCALE GENOMIC DNA]</scope>
    <source>
        <strain evidence="2 3">9006-11</strain>
    </source>
</reference>
<evidence type="ECO:0000313" key="2">
    <source>
        <dbReference type="EMBL" id="OBZ65879.1"/>
    </source>
</evidence>
<dbReference type="STRING" id="5627.A0A1C7LPM0"/>
<dbReference type="AlphaFoldDB" id="A0A1C7LPM0"/>
<dbReference type="CDD" id="cd00161">
    <property type="entry name" value="beta-trefoil_Ricin-like"/>
    <property type="match status" value="3"/>
</dbReference>
<accession>A0A1C7LPM0</accession>
<dbReference type="Proteomes" id="UP000092993">
    <property type="component" value="Unassembled WGS sequence"/>
</dbReference>
<protein>
    <recommendedName>
        <fullName evidence="1">Ricin B lectin domain-containing protein</fullName>
    </recommendedName>
</protein>
<dbReference type="PROSITE" id="PS50231">
    <property type="entry name" value="RICIN_B_LECTIN"/>
    <property type="match status" value="1"/>
</dbReference>
<keyword evidence="3" id="KW-1185">Reference proteome</keyword>
<comment type="caution">
    <text evidence="2">The sequence shown here is derived from an EMBL/GenBank/DDBJ whole genome shotgun (WGS) entry which is preliminary data.</text>
</comment>
<evidence type="ECO:0000313" key="3">
    <source>
        <dbReference type="Proteomes" id="UP000092993"/>
    </source>
</evidence>
<evidence type="ECO:0000259" key="1">
    <source>
        <dbReference type="SMART" id="SM00458"/>
    </source>
</evidence>
<dbReference type="OrthoDB" id="3249735at2759"/>
<proteinExistence type="predicted"/>
<feature type="domain" description="Ricin B lectin" evidence="1">
    <location>
        <begin position="85"/>
        <end position="231"/>
    </location>
</feature>
<dbReference type="InterPro" id="IPR035992">
    <property type="entry name" value="Ricin_B-like_lectins"/>
</dbReference>
<dbReference type="SMART" id="SM00458">
    <property type="entry name" value="RICIN"/>
    <property type="match status" value="1"/>
</dbReference>
<dbReference type="EMBL" id="LUGG01000038">
    <property type="protein sequence ID" value="OBZ65879.1"/>
    <property type="molecule type" value="Genomic_DNA"/>
</dbReference>
<sequence length="430" mass="47473">MFSCHESQGLEYVLGVRKECELPLAFMDRRTYILEPDLEGVLGPHKDSEGAYWIRNKSNGSILGIGSKTADDLVPLMWLIEALSDGVRFRIRNAQSANVLDVKENNTADGASVIIYTPNGNNNQNWNVEWVDDAGGMAYYRITSISTKKTGWYLQYDKTQGVIVGNKISSTSATRSQLWFLDAEEGSEAYVIRSVEDDTKVLDLSGSGMADGTPVIAYTYHAGPNQQWEITDVDYNDPEEDRVRIVSNVAHTVVQVIEGASYGTLQAQTNKGDTTQTWRLHQYPFPSLFWSTIQNLKTGTFLKQDSSTVSPSSGARNALDYSVQWRFISNPTQPHHYSLVNRGTGWVVVGRKTSPTVTAANSSQGENGGLWARERAGQGMATVNTETVGAIDHYAGGSTIEAYPNNGTDNPYHQWISVRVIGSRAIFCSR</sequence>
<organism evidence="2 3">
    <name type="scientific">Grifola frondosa</name>
    <name type="common">Maitake</name>
    <name type="synonym">Polyporus frondosus</name>
    <dbReference type="NCBI Taxonomy" id="5627"/>
    <lineage>
        <taxon>Eukaryota</taxon>
        <taxon>Fungi</taxon>
        <taxon>Dikarya</taxon>
        <taxon>Basidiomycota</taxon>
        <taxon>Agaricomycotina</taxon>
        <taxon>Agaricomycetes</taxon>
        <taxon>Polyporales</taxon>
        <taxon>Grifolaceae</taxon>
        <taxon>Grifola</taxon>
    </lineage>
</organism>
<gene>
    <name evidence="2" type="ORF">A0H81_14194</name>
</gene>